<sequence length="167" mass="16393">MNITELLGVPGAPLETLDAVLGYVGHPEVRGTLGGSRLVLVTDRTGERVGAGYGALLVMGSLVGSGGSGRVVPVAWSFGPAFGAAGGAALSGLLGWAVGAGVLLREAVVGAGDVRGLGDPDGALVARVVAASSPVEPGLYLGADWEARLEAERAARLAAQGKAPGEA</sequence>
<dbReference type="Pfam" id="PF11432">
    <property type="entry name" value="DUF3197"/>
    <property type="match status" value="1"/>
</dbReference>
<dbReference type="InterPro" id="IPR036828">
    <property type="entry name" value="TTHA1528-like_sf"/>
</dbReference>
<proteinExistence type="predicted"/>
<protein>
    <submittedName>
        <fullName evidence="1">DUF3197 domain-containing protein</fullName>
    </submittedName>
</protein>
<gene>
    <name evidence="1" type="ORF">M8445_08020</name>
</gene>
<name>A0ABY7UZK0_9DEIO</name>
<evidence type="ECO:0000313" key="1">
    <source>
        <dbReference type="EMBL" id="WDA57323.1"/>
    </source>
</evidence>
<dbReference type="Proteomes" id="UP001217044">
    <property type="component" value="Chromosome"/>
</dbReference>
<dbReference type="InterPro" id="IPR024443">
    <property type="entry name" value="DUF3197"/>
</dbReference>
<dbReference type="EMBL" id="CP115165">
    <property type="protein sequence ID" value="WDA57323.1"/>
    <property type="molecule type" value="Genomic_DNA"/>
</dbReference>
<organism evidence="1 2">
    <name type="scientific">Deinococcus aquaticus</name>
    <dbReference type="NCBI Taxonomy" id="328692"/>
    <lineage>
        <taxon>Bacteria</taxon>
        <taxon>Thermotogati</taxon>
        <taxon>Deinococcota</taxon>
        <taxon>Deinococci</taxon>
        <taxon>Deinococcales</taxon>
        <taxon>Deinococcaceae</taxon>
        <taxon>Deinococcus</taxon>
    </lineage>
</organism>
<reference evidence="1 2" key="1">
    <citation type="submission" date="2022-12" db="EMBL/GenBank/DDBJ databases">
        <title>Genome Sequence of Deinococcus aquaticus Type Strain PB314.</title>
        <authorList>
            <person name="Albert C."/>
            <person name="Hill J."/>
            <person name="Boren L."/>
            <person name="Scholz-Ng S."/>
            <person name="Fatema N."/>
            <person name="Grosso R."/>
            <person name="Soboslay E."/>
            <person name="Tuohy J."/>
        </authorList>
    </citation>
    <scope>NUCLEOTIDE SEQUENCE [LARGE SCALE GENOMIC DNA]</scope>
    <source>
        <strain evidence="1 2">PB-314</strain>
    </source>
</reference>
<evidence type="ECO:0000313" key="2">
    <source>
        <dbReference type="Proteomes" id="UP001217044"/>
    </source>
</evidence>
<dbReference type="Gene3D" id="3.40.1530.10">
    <property type="entry name" value="TTHA1528-like"/>
    <property type="match status" value="1"/>
</dbReference>
<dbReference type="SUPFAM" id="SSF143592">
    <property type="entry name" value="TTHA1528-like"/>
    <property type="match status" value="1"/>
</dbReference>
<keyword evidence="2" id="KW-1185">Reference proteome</keyword>
<dbReference type="RefSeq" id="WP_273987206.1">
    <property type="nucleotide sequence ID" value="NZ_BAABQT010000010.1"/>
</dbReference>
<accession>A0ABY7UZK0</accession>